<protein>
    <submittedName>
        <fullName evidence="3">AsmA family protein</fullName>
    </submittedName>
</protein>
<keyword evidence="1" id="KW-0812">Transmembrane</keyword>
<dbReference type="RefSeq" id="WP_166537641.1">
    <property type="nucleotide sequence ID" value="NZ_JAABLM010000015.1"/>
</dbReference>
<dbReference type="Proteomes" id="UP000798602">
    <property type="component" value="Unassembled WGS sequence"/>
</dbReference>
<proteinExistence type="predicted"/>
<dbReference type="PANTHER" id="PTHR30441">
    <property type="entry name" value="DUF748 DOMAIN-CONTAINING PROTEIN"/>
    <property type="match status" value="1"/>
</dbReference>
<keyword evidence="4" id="KW-1185">Reference proteome</keyword>
<evidence type="ECO:0000313" key="4">
    <source>
        <dbReference type="Proteomes" id="UP000798602"/>
    </source>
</evidence>
<evidence type="ECO:0000259" key="2">
    <source>
        <dbReference type="Pfam" id="PF05170"/>
    </source>
</evidence>
<feature type="transmembrane region" description="Helical" evidence="1">
    <location>
        <begin position="21"/>
        <end position="40"/>
    </location>
</feature>
<dbReference type="Pfam" id="PF05170">
    <property type="entry name" value="AsmA"/>
    <property type="match status" value="1"/>
</dbReference>
<keyword evidence="1" id="KW-0472">Membrane</keyword>
<evidence type="ECO:0000256" key="1">
    <source>
        <dbReference type="SAM" id="Phobius"/>
    </source>
</evidence>
<dbReference type="InterPro" id="IPR052894">
    <property type="entry name" value="AsmA-related"/>
</dbReference>
<accession>A0ABW9ZAC0</accession>
<dbReference type="EMBL" id="JAABLM010000015">
    <property type="protein sequence ID" value="NBL65815.1"/>
    <property type="molecule type" value="Genomic_DNA"/>
</dbReference>
<organism evidence="3 4">
    <name type="scientific">Flavobacterium ichthyis</name>
    <dbReference type="NCBI Taxonomy" id="2698827"/>
    <lineage>
        <taxon>Bacteria</taxon>
        <taxon>Pseudomonadati</taxon>
        <taxon>Bacteroidota</taxon>
        <taxon>Flavobacteriia</taxon>
        <taxon>Flavobacteriales</taxon>
        <taxon>Flavobacteriaceae</taxon>
        <taxon>Flavobacterium</taxon>
    </lineage>
</organism>
<evidence type="ECO:0000313" key="3">
    <source>
        <dbReference type="EMBL" id="NBL65815.1"/>
    </source>
</evidence>
<name>A0ABW9ZAC0_9FLAO</name>
<keyword evidence="1" id="KW-1133">Transmembrane helix</keyword>
<dbReference type="PANTHER" id="PTHR30441:SF8">
    <property type="entry name" value="DUF748 DOMAIN-CONTAINING PROTEIN"/>
    <property type="match status" value="1"/>
</dbReference>
<gene>
    <name evidence="3" type="ORF">GV828_11445</name>
</gene>
<comment type="caution">
    <text evidence="3">The sequence shown here is derived from an EMBL/GenBank/DDBJ whole genome shotgun (WGS) entry which is preliminary data.</text>
</comment>
<sequence length="826" mass="92891">MQETLPFKRTISKWLKILLKILAILFVLMVVLYLSMAFYINTNKEKILASVTSQINENIDGKIKIGAMDPTFVQGFPRISLRLRNVEIIDNRWQEHQKTLIKANDFNLSINALAFLFGEVEIRKIEISNAKIHLFTDENGYSNTSVFGKKNNKNQNKESDESFGRIKGFDFKNVQFISQNKKGGKLFDFLIHDFQAKFNFDSQGWESSGKINAFANNMAFNTKHGSFIKSKKISGKLAVISNREKNTLEVLENRLEIGGDKFDISGKFSTDSHAESPFELHIKAPSILWLNAANLLSPNITKQLKRFDLKKEINVRCDIVGDLNVEVDPHILVNAQIKGNQLTIPDGTIKNCSFSGIFSNEYRKGKGFNDPNSAIKIYNFRGDYNEIPVIMDSVIISNLEQPLATGIFKSKFPLIKLNKIIDPNLLHFSSGNANVALDFIADIVDFSITKPYVSGLITVDNASIKYVPRNISFTNTSLALDFTDKDLFIRNLILQTPKSVVKLEGSVKNFLNTYYTDPNKIILQWNIRSPQLELSEFLGFLGSRKKIKNKKTTDNPDVSDKLDFLFEKSSVAININVKKLIYNKFVANDVHADFFVSEKGINIKKMFARNSGGTLNFSGNLLQSQNANKFSLNTNIQKVEIASFFKAFNNFGLESLKAENLEGQLSSTLKITGLIKDNGSLSPKSIYGNLNFQLQKGKLLNFEPIKKTGKFAFPFRDLSNITFSQLNGKLIINGEKVEIAPMKISSSVLNMDVAGTYSFGKGTNILVDVPLRNPKNDRNITNKEKLEERRNRGIVLHLLATDKGSVDGKVNLKLVSKKRGQEAISP</sequence>
<dbReference type="InterPro" id="IPR007844">
    <property type="entry name" value="AsmA"/>
</dbReference>
<reference evidence="4" key="1">
    <citation type="submission" date="2020-01" db="EMBL/GenBank/DDBJ databases">
        <title>Sphingomonas sp. strain CSW-10.</title>
        <authorList>
            <person name="Chen W.-M."/>
        </authorList>
    </citation>
    <scope>NUCLEOTIDE SEQUENCE [LARGE SCALE GENOMIC DNA]</scope>
    <source>
        <strain evidence="4">NST-5</strain>
    </source>
</reference>
<feature type="domain" description="AsmA" evidence="2">
    <location>
        <begin position="12"/>
        <end position="173"/>
    </location>
</feature>